<evidence type="ECO:0008006" key="5">
    <source>
        <dbReference type="Google" id="ProtNLM"/>
    </source>
</evidence>
<dbReference type="OrthoDB" id="9796962at2"/>
<gene>
    <name evidence="3" type="ORF">SAMN02745673_01420</name>
</gene>
<dbReference type="STRING" id="1122192.SAMN02745673_01420"/>
<dbReference type="Pfam" id="PF04314">
    <property type="entry name" value="PCuAC"/>
    <property type="match status" value="1"/>
</dbReference>
<dbReference type="InterPro" id="IPR058248">
    <property type="entry name" value="Lxx211020-like"/>
</dbReference>
<dbReference type="PANTHER" id="PTHR36302">
    <property type="entry name" value="BLR7088 PROTEIN"/>
    <property type="match status" value="1"/>
</dbReference>
<reference evidence="3 4" key="1">
    <citation type="submission" date="2017-02" db="EMBL/GenBank/DDBJ databases">
        <authorList>
            <person name="Peterson S.W."/>
        </authorList>
    </citation>
    <scope>NUCLEOTIDE SEQUENCE [LARGE SCALE GENOMIC DNA]</scope>
    <source>
        <strain evidence="3 4">DSM 45154</strain>
    </source>
</reference>
<name>A0A1T4NFE4_9ACTN</name>
<keyword evidence="2" id="KW-0732">Signal</keyword>
<keyword evidence="4" id="KW-1185">Reference proteome</keyword>
<dbReference type="EMBL" id="FUWS01000003">
    <property type="protein sequence ID" value="SJZ77944.1"/>
    <property type="molecule type" value="Genomic_DNA"/>
</dbReference>
<evidence type="ECO:0000313" key="3">
    <source>
        <dbReference type="EMBL" id="SJZ77944.1"/>
    </source>
</evidence>
<dbReference type="RefSeq" id="WP_078760800.1">
    <property type="nucleotide sequence ID" value="NZ_FUWS01000003.1"/>
</dbReference>
<organism evidence="3 4">
    <name type="scientific">Marinactinospora thermotolerans DSM 45154</name>
    <dbReference type="NCBI Taxonomy" id="1122192"/>
    <lineage>
        <taxon>Bacteria</taxon>
        <taxon>Bacillati</taxon>
        <taxon>Actinomycetota</taxon>
        <taxon>Actinomycetes</taxon>
        <taxon>Streptosporangiales</taxon>
        <taxon>Nocardiopsidaceae</taxon>
        <taxon>Marinactinospora</taxon>
    </lineage>
</organism>
<accession>A0A1T4NFE4</accession>
<dbReference type="PROSITE" id="PS51257">
    <property type="entry name" value="PROKAR_LIPOPROTEIN"/>
    <property type="match status" value="1"/>
</dbReference>
<protein>
    <recommendedName>
        <fullName evidence="5">Copper(I)-binding protein</fullName>
    </recommendedName>
</protein>
<dbReference type="InterPro" id="IPR007410">
    <property type="entry name" value="LpqE-like"/>
</dbReference>
<dbReference type="SUPFAM" id="SSF110087">
    <property type="entry name" value="DR1885-like metal-binding protein"/>
    <property type="match status" value="1"/>
</dbReference>
<evidence type="ECO:0000313" key="4">
    <source>
        <dbReference type="Proteomes" id="UP000190637"/>
    </source>
</evidence>
<dbReference type="Proteomes" id="UP000190637">
    <property type="component" value="Unassembled WGS sequence"/>
</dbReference>
<dbReference type="InterPro" id="IPR036182">
    <property type="entry name" value="PCuAC_sf"/>
</dbReference>
<feature type="chain" id="PRO_5010573494" description="Copper(I)-binding protein" evidence="2">
    <location>
        <begin position="27"/>
        <end position="180"/>
    </location>
</feature>
<dbReference type="AlphaFoldDB" id="A0A1T4NFE4"/>
<dbReference type="Gene3D" id="2.60.40.1890">
    <property type="entry name" value="PCu(A)C copper chaperone"/>
    <property type="match status" value="1"/>
</dbReference>
<dbReference type="PANTHER" id="PTHR36302:SF1">
    <property type="entry name" value="COPPER CHAPERONE PCU(A)C"/>
    <property type="match status" value="1"/>
</dbReference>
<feature type="region of interest" description="Disordered" evidence="1">
    <location>
        <begin position="158"/>
        <end position="180"/>
    </location>
</feature>
<evidence type="ECO:0000256" key="2">
    <source>
        <dbReference type="SAM" id="SignalP"/>
    </source>
</evidence>
<sequence>MHPRPRRRTVTTMAVLALALVGCAQAEPTAPEQSAPPATTQAEAITVEDAWIKAVSEEEGMTGVFGSIVNSAGQEAELVAAASAVAARVELHEVVTGDDGNALMQEKEGGFTVPAEGRHPLEPGADHIMLMDLGGDLAPGDEVEVTLEFSDGSTTGFTAPVKDYEGANENYGGHDHGAEE</sequence>
<evidence type="ECO:0000256" key="1">
    <source>
        <dbReference type="SAM" id="MobiDB-lite"/>
    </source>
</evidence>
<feature type="signal peptide" evidence="2">
    <location>
        <begin position="1"/>
        <end position="26"/>
    </location>
</feature>
<proteinExistence type="predicted"/>